<proteinExistence type="predicted"/>
<reference evidence="2" key="1">
    <citation type="submission" date="2017-08" db="EMBL/GenBank/DDBJ databases">
        <authorList>
            <person name="Varghese N."/>
            <person name="Submissions S."/>
        </authorList>
    </citation>
    <scope>NUCLEOTIDE SEQUENCE [LARGE SCALE GENOMIC DNA]</scope>
    <source>
        <strain evidence="2">JA234</strain>
    </source>
</reference>
<keyword evidence="2" id="KW-1185">Reference proteome</keyword>
<protein>
    <submittedName>
        <fullName evidence="1">Uncharacterized protein</fullName>
    </submittedName>
</protein>
<dbReference type="EMBL" id="OAOQ01000022">
    <property type="protein sequence ID" value="SNX74373.1"/>
    <property type="molecule type" value="Genomic_DNA"/>
</dbReference>
<dbReference type="Proteomes" id="UP000219467">
    <property type="component" value="Unassembled WGS sequence"/>
</dbReference>
<evidence type="ECO:0000313" key="2">
    <source>
        <dbReference type="Proteomes" id="UP000219467"/>
    </source>
</evidence>
<dbReference type="AlphaFoldDB" id="A0A285D5C4"/>
<gene>
    <name evidence="1" type="ORF">SAMN05878503_1229</name>
</gene>
<evidence type="ECO:0000313" key="1">
    <source>
        <dbReference type="EMBL" id="SNX74373.1"/>
    </source>
</evidence>
<name>A0A285D5C4_9RHOB</name>
<accession>A0A285D5C4</accession>
<organism evidence="1 2">
    <name type="scientific">Cereibacter ovatus</name>
    <dbReference type="NCBI Taxonomy" id="439529"/>
    <lineage>
        <taxon>Bacteria</taxon>
        <taxon>Pseudomonadati</taxon>
        <taxon>Pseudomonadota</taxon>
        <taxon>Alphaproteobacteria</taxon>
        <taxon>Rhodobacterales</taxon>
        <taxon>Paracoccaceae</taxon>
        <taxon>Cereibacter</taxon>
    </lineage>
</organism>
<sequence>MWINWLHKMHCKRTDAVTGWRTMKMFAGIPRIILLILQS</sequence>